<reference evidence="2 3" key="1">
    <citation type="journal article" date="2011" name="J. Bacteriol.">
        <title>Genome sequence of Haloplasma contractile, an unusual contractile bacterium from a deep-sea anoxic brine lake.</title>
        <authorList>
            <person name="Antunes A."/>
            <person name="Alam I."/>
            <person name="El Dorry H."/>
            <person name="Siam R."/>
            <person name="Robertson A."/>
            <person name="Bajic V.B."/>
            <person name="Stingl U."/>
        </authorList>
    </citation>
    <scope>NUCLEOTIDE SEQUENCE [LARGE SCALE GENOMIC DNA]</scope>
    <source>
        <strain evidence="2 3">SSD-17B</strain>
    </source>
</reference>
<sequence>MKKLIDKTEFKRQLKDGLSIMVGGFMAVGTSEPLIELIVESGVKNLTIICNDAGYPDRGVGKLISNNQVKTLYASHIGLNPISGELMSEGKLEVHLIPQGTLVERIRAGGSGLGGVLTRTGLGTLVEENKQKISIEGLEYIVEKPLKADLAIIRGSEVDHYGNILYHATTRNFNPMMAMAAGTVVVGAEKLVDEINPNHVMTPHVFVDYIVKE</sequence>
<dbReference type="RefSeq" id="WP_008825931.1">
    <property type="nucleotide sequence ID" value="NZ_AFNU02000003.1"/>
</dbReference>
<evidence type="ECO:0000313" key="3">
    <source>
        <dbReference type="Proteomes" id="UP000005707"/>
    </source>
</evidence>
<dbReference type="SUPFAM" id="SSF100950">
    <property type="entry name" value="NagB/RpiA/CoA transferase-like"/>
    <property type="match status" value="1"/>
</dbReference>
<dbReference type="InterPro" id="IPR012792">
    <property type="entry name" value="3-oxoacid_CoA-transf_A"/>
</dbReference>
<dbReference type="SMART" id="SM00882">
    <property type="entry name" value="CoA_trans"/>
    <property type="match status" value="1"/>
</dbReference>
<dbReference type="eggNOG" id="COG1788">
    <property type="taxonomic scope" value="Bacteria"/>
</dbReference>
<dbReference type="Proteomes" id="UP000005707">
    <property type="component" value="Unassembled WGS sequence"/>
</dbReference>
<dbReference type="EMBL" id="AFNU02000003">
    <property type="protein sequence ID" value="ERJ12660.1"/>
    <property type="molecule type" value="Genomic_DNA"/>
</dbReference>
<name>F7Q0J5_9MOLU</name>
<dbReference type="PANTHER" id="PTHR13707:SF60">
    <property type="entry name" value="ACETATE COA-TRANSFERASE SUBUNIT ALPHA"/>
    <property type="match status" value="1"/>
</dbReference>
<dbReference type="PANTHER" id="PTHR13707">
    <property type="entry name" value="KETOACID-COENZYME A TRANSFERASE"/>
    <property type="match status" value="1"/>
</dbReference>
<protein>
    <submittedName>
        <fullName evidence="2">Butyrate--acetoacetate CoA-transferase subunit A protein</fullName>
        <ecNumber evidence="2">2.8.3.8</ecNumber>
    </submittedName>
</protein>
<dbReference type="InterPro" id="IPR004165">
    <property type="entry name" value="CoA_trans_fam_I"/>
</dbReference>
<dbReference type="Pfam" id="PF01144">
    <property type="entry name" value="CoA_trans"/>
    <property type="match status" value="1"/>
</dbReference>
<dbReference type="EC" id="2.8.3.8" evidence="2"/>
<evidence type="ECO:0000313" key="2">
    <source>
        <dbReference type="EMBL" id="ERJ12660.1"/>
    </source>
</evidence>
<comment type="caution">
    <text evidence="2">The sequence shown here is derived from an EMBL/GenBank/DDBJ whole genome shotgun (WGS) entry which is preliminary data.</text>
</comment>
<gene>
    <name evidence="2" type="primary">ctfA</name>
    <name evidence="2" type="ORF">HLPCO_001000</name>
</gene>
<accession>F7Q0J5</accession>
<dbReference type="OrthoDB" id="9777193at2"/>
<organism evidence="2 3">
    <name type="scientific">Haloplasma contractile SSD-17B</name>
    <dbReference type="NCBI Taxonomy" id="1033810"/>
    <lineage>
        <taxon>Bacteria</taxon>
        <taxon>Bacillati</taxon>
        <taxon>Mycoplasmatota</taxon>
        <taxon>Mollicutes</taxon>
        <taxon>Haloplasmatales</taxon>
        <taxon>Haloplasmataceae</taxon>
        <taxon>Haloplasma</taxon>
    </lineage>
</organism>
<keyword evidence="1 2" id="KW-0808">Transferase</keyword>
<dbReference type="InterPro" id="IPR037171">
    <property type="entry name" value="NagB/RpiA_transferase-like"/>
</dbReference>
<dbReference type="Gene3D" id="3.40.1080.10">
    <property type="entry name" value="Glutaconate Coenzyme A-transferase"/>
    <property type="match status" value="1"/>
</dbReference>
<dbReference type="InParanoid" id="F7Q0J5"/>
<keyword evidence="3" id="KW-1185">Reference proteome</keyword>
<reference evidence="2 3" key="2">
    <citation type="journal article" date="2013" name="PLoS ONE">
        <title>INDIGO - INtegrated Data Warehouse of MIcrobial GenOmes with Examples from the Red Sea Extremophiles.</title>
        <authorList>
            <person name="Alam I."/>
            <person name="Antunes A."/>
            <person name="Kamau A.A."/>
            <person name="Ba Alawi W."/>
            <person name="Kalkatawi M."/>
            <person name="Stingl U."/>
            <person name="Bajic V.B."/>
        </authorList>
    </citation>
    <scope>NUCLEOTIDE SEQUENCE [LARGE SCALE GENOMIC DNA]</scope>
    <source>
        <strain evidence="2 3">SSD-17B</strain>
    </source>
</reference>
<dbReference type="AlphaFoldDB" id="F7Q0J5"/>
<dbReference type="FunCoup" id="F7Q0J5">
    <property type="interactions" value="23"/>
</dbReference>
<proteinExistence type="predicted"/>
<dbReference type="NCBIfam" id="TIGR02429">
    <property type="entry name" value="pcaI_scoA_fam"/>
    <property type="match status" value="1"/>
</dbReference>
<evidence type="ECO:0000256" key="1">
    <source>
        <dbReference type="ARBA" id="ARBA00022679"/>
    </source>
</evidence>
<dbReference type="GO" id="GO:0008775">
    <property type="term" value="F:acetate CoA-transferase activity"/>
    <property type="evidence" value="ECO:0007669"/>
    <property type="project" value="UniProtKB-EC"/>
</dbReference>
<dbReference type="STRING" id="1033810.HLPCO_001000"/>